<keyword evidence="2" id="KW-0507">mRNA processing</keyword>
<evidence type="ECO:0000256" key="2">
    <source>
        <dbReference type="ARBA" id="ARBA00022664"/>
    </source>
</evidence>
<protein>
    <submittedName>
        <fullName evidence="5">Symplekin</fullName>
    </submittedName>
</protein>
<reference evidence="5" key="1">
    <citation type="submission" date="2023-03" db="EMBL/GenBank/DDBJ databases">
        <authorList>
            <person name="Steffen K."/>
            <person name="Cardenas P."/>
        </authorList>
    </citation>
    <scope>NUCLEOTIDE SEQUENCE</scope>
</reference>
<accession>A0AA35TDC6</accession>
<dbReference type="InterPro" id="IPR021850">
    <property type="entry name" value="Symplekin/Pta1"/>
</dbReference>
<dbReference type="InterPro" id="IPR032460">
    <property type="entry name" value="Symplekin/Pta1_N"/>
</dbReference>
<dbReference type="GO" id="GO:0006397">
    <property type="term" value="P:mRNA processing"/>
    <property type="evidence" value="ECO:0007669"/>
    <property type="project" value="UniProtKB-KW"/>
</dbReference>
<dbReference type="GO" id="GO:0005847">
    <property type="term" value="C:mRNA cleavage and polyadenylation specificity factor complex"/>
    <property type="evidence" value="ECO:0007669"/>
    <property type="project" value="TreeGrafter"/>
</dbReference>
<dbReference type="Gene3D" id="1.25.10.10">
    <property type="entry name" value="Leucine-rich Repeat Variant"/>
    <property type="match status" value="1"/>
</dbReference>
<comment type="subcellular location">
    <subcellularLocation>
        <location evidence="1">Nucleus</location>
    </subcellularLocation>
</comment>
<name>A0AA35TDC6_GEOBA</name>
<evidence type="ECO:0000313" key="5">
    <source>
        <dbReference type="EMBL" id="CAI8045679.1"/>
    </source>
</evidence>
<dbReference type="Pfam" id="PF11935">
    <property type="entry name" value="SYMPK_PTA1_N"/>
    <property type="match status" value="1"/>
</dbReference>
<dbReference type="PANTHER" id="PTHR15245:SF20">
    <property type="entry name" value="SYMPLEKIN"/>
    <property type="match status" value="1"/>
</dbReference>
<dbReference type="AlphaFoldDB" id="A0AA35TDC6"/>
<organism evidence="5 6">
    <name type="scientific">Geodia barretti</name>
    <name type="common">Barrett's horny sponge</name>
    <dbReference type="NCBI Taxonomy" id="519541"/>
    <lineage>
        <taxon>Eukaryota</taxon>
        <taxon>Metazoa</taxon>
        <taxon>Porifera</taxon>
        <taxon>Demospongiae</taxon>
        <taxon>Heteroscleromorpha</taxon>
        <taxon>Tetractinellida</taxon>
        <taxon>Astrophorina</taxon>
        <taxon>Geodiidae</taxon>
        <taxon>Geodia</taxon>
    </lineage>
</organism>
<keyword evidence="3" id="KW-0539">Nucleus</keyword>
<keyword evidence="6" id="KW-1185">Reference proteome</keyword>
<dbReference type="InterPro" id="IPR011989">
    <property type="entry name" value="ARM-like"/>
</dbReference>
<evidence type="ECO:0000259" key="4">
    <source>
        <dbReference type="Pfam" id="PF11935"/>
    </source>
</evidence>
<sequence length="131" mass="14885">MLIARVGAPLRNVDSLCWSAVEECFGCNSWSKTDDGLLVRVIPMLSYMIEDLNSSVVKRVMTAFMQLYMMAFVYTVKSKSSPEDIKEMWKALHETKLRAVDMLEAENDGIRTMAIKFIEIVILAQTTKEPV</sequence>
<dbReference type="Proteomes" id="UP001174909">
    <property type="component" value="Unassembled WGS sequence"/>
</dbReference>
<gene>
    <name evidence="5" type="ORF">GBAR_LOCUS25267</name>
</gene>
<proteinExistence type="predicted"/>
<dbReference type="EMBL" id="CASHTH010003495">
    <property type="protein sequence ID" value="CAI8045679.1"/>
    <property type="molecule type" value="Genomic_DNA"/>
</dbReference>
<feature type="domain" description="Symplekin/Pta1 N-terminal" evidence="4">
    <location>
        <begin position="54"/>
        <end position="128"/>
    </location>
</feature>
<evidence type="ECO:0000256" key="1">
    <source>
        <dbReference type="ARBA" id="ARBA00004123"/>
    </source>
</evidence>
<evidence type="ECO:0000313" key="6">
    <source>
        <dbReference type="Proteomes" id="UP001174909"/>
    </source>
</evidence>
<evidence type="ECO:0000256" key="3">
    <source>
        <dbReference type="ARBA" id="ARBA00023242"/>
    </source>
</evidence>
<dbReference type="PANTHER" id="PTHR15245">
    <property type="entry name" value="SYMPLEKIN-RELATED"/>
    <property type="match status" value="1"/>
</dbReference>
<comment type="caution">
    <text evidence="5">The sequence shown here is derived from an EMBL/GenBank/DDBJ whole genome shotgun (WGS) entry which is preliminary data.</text>
</comment>